<protein>
    <recommendedName>
        <fullName evidence="3">Restriction endonuclease</fullName>
    </recommendedName>
</protein>
<keyword evidence="2" id="KW-1185">Reference proteome</keyword>
<name>A0AB37UJD0_9CYAN</name>
<proteinExistence type="predicted"/>
<evidence type="ECO:0000313" key="2">
    <source>
        <dbReference type="Proteomes" id="UP000282574"/>
    </source>
</evidence>
<dbReference type="Proteomes" id="UP000282574">
    <property type="component" value="Unassembled WGS sequence"/>
</dbReference>
<gene>
    <name evidence="1" type="ORF">DSM107010_32630</name>
</gene>
<comment type="caution">
    <text evidence="1">The sequence shown here is derived from an EMBL/GenBank/DDBJ whole genome shotgun (WGS) entry which is preliminary data.</text>
</comment>
<sequence length="274" mass="31092">MTQLENSEAIVTDESLYLKRFLDPIKLCRRYKPKLGLGNKEEGLDLTRFLSLYGADPFYSWIGLNSDLMYAAHKAAGGMTSVYRQIGRGCENLFRQIVIDRTGYEDPRYALWSYTAKTKNDRDKTLSLDARLELAEIQNSDVKARVVQWIADYSSFLSVPAPTRGVVFEVRQGYKSKDSKRQNADLDNIAVAWANGYLPIFAIFSSQIDADLVLRYRNSRGGIIIGTTVGSSQISLFVFCREVLGYDLADFFRLNSQEIKQEIYITLEALLSPK</sequence>
<dbReference type="RefSeq" id="WP_199755579.1">
    <property type="nucleotide sequence ID" value="NZ_JAVKZF010000003.1"/>
</dbReference>
<evidence type="ECO:0008006" key="3">
    <source>
        <dbReference type="Google" id="ProtNLM"/>
    </source>
</evidence>
<dbReference type="AlphaFoldDB" id="A0AB37UJD0"/>
<accession>A0AB37UJD0</accession>
<evidence type="ECO:0000313" key="1">
    <source>
        <dbReference type="EMBL" id="RUT11460.1"/>
    </source>
</evidence>
<reference evidence="1 2" key="1">
    <citation type="journal article" date="2019" name="Genome Biol. Evol.">
        <title>Day and night: Metabolic profiles and evolutionary relationships of six axenic non-marine cyanobacteria.</title>
        <authorList>
            <person name="Will S.E."/>
            <person name="Henke P."/>
            <person name="Boedeker C."/>
            <person name="Huang S."/>
            <person name="Brinkmann H."/>
            <person name="Rohde M."/>
            <person name="Jarek M."/>
            <person name="Friedl T."/>
            <person name="Seufert S."/>
            <person name="Schumacher M."/>
            <person name="Overmann J."/>
            <person name="Neumann-Schaal M."/>
            <person name="Petersen J."/>
        </authorList>
    </citation>
    <scope>NUCLEOTIDE SEQUENCE [LARGE SCALE GENOMIC DNA]</scope>
    <source>
        <strain evidence="1 2">SAG 39.79</strain>
    </source>
</reference>
<organism evidence="1 2">
    <name type="scientific">Chroococcidiopsis cubana SAG 39.79</name>
    <dbReference type="NCBI Taxonomy" id="388085"/>
    <lineage>
        <taxon>Bacteria</taxon>
        <taxon>Bacillati</taxon>
        <taxon>Cyanobacteriota</taxon>
        <taxon>Cyanophyceae</taxon>
        <taxon>Chroococcidiopsidales</taxon>
        <taxon>Chroococcidiopsidaceae</taxon>
        <taxon>Chroococcidiopsis</taxon>
    </lineage>
</organism>
<dbReference type="EMBL" id="RSCK01000025">
    <property type="protein sequence ID" value="RUT11460.1"/>
    <property type="molecule type" value="Genomic_DNA"/>
</dbReference>